<evidence type="ECO:0000313" key="3">
    <source>
        <dbReference type="Proteomes" id="UP000025061"/>
    </source>
</evidence>
<name>A0A059F739_9PROT</name>
<sequence>MKYRILSVSALAGLAACQTAPQPAILTDPSPETVAAVTGVLAAAVDRAEIQLGPGDLTRDSVISVLPPRPGPMEGNSPAVPTIFDIVLMDGDCYVQERASGELFPLTGITCRSTD</sequence>
<keyword evidence="3" id="KW-1185">Reference proteome</keyword>
<dbReference type="AlphaFoldDB" id="A0A059F739"/>
<dbReference type="EMBL" id="ARYI01000025">
    <property type="protein sequence ID" value="KCZ83994.1"/>
    <property type="molecule type" value="Genomic_DNA"/>
</dbReference>
<dbReference type="OrthoDB" id="7632374at2"/>
<dbReference type="Proteomes" id="UP000025061">
    <property type="component" value="Unassembled WGS sequence"/>
</dbReference>
<organism evidence="2 3">
    <name type="scientific">Hyphomonas hirschiana VP5</name>
    <dbReference type="NCBI Taxonomy" id="1280951"/>
    <lineage>
        <taxon>Bacteria</taxon>
        <taxon>Pseudomonadati</taxon>
        <taxon>Pseudomonadota</taxon>
        <taxon>Alphaproteobacteria</taxon>
        <taxon>Hyphomonadales</taxon>
        <taxon>Hyphomonadaceae</taxon>
        <taxon>Hyphomonas</taxon>
    </lineage>
</organism>
<dbReference type="PROSITE" id="PS51257">
    <property type="entry name" value="PROKAR_LIPOPROTEIN"/>
    <property type="match status" value="1"/>
</dbReference>
<proteinExistence type="predicted"/>
<dbReference type="RefSeq" id="WP_011647035.1">
    <property type="nucleotide sequence ID" value="NZ_ARYI01000025.1"/>
</dbReference>
<reference evidence="2 3" key="1">
    <citation type="submission" date="2013-04" db="EMBL/GenBank/DDBJ databases">
        <title>Hyphomonas hirschiana VP5 Genome Sequencing.</title>
        <authorList>
            <person name="Lai Q."/>
            <person name="Shao Z."/>
        </authorList>
    </citation>
    <scope>NUCLEOTIDE SEQUENCE [LARGE SCALE GENOMIC DNA]</scope>
    <source>
        <strain evidence="2 3">VP5</strain>
    </source>
</reference>
<keyword evidence="1" id="KW-0732">Signal</keyword>
<feature type="signal peptide" evidence="1">
    <location>
        <begin position="1"/>
        <end position="20"/>
    </location>
</feature>
<feature type="chain" id="PRO_5001572584" evidence="1">
    <location>
        <begin position="21"/>
        <end position="115"/>
    </location>
</feature>
<accession>A0A059F739</accession>
<keyword evidence="2" id="KW-0449">Lipoprotein</keyword>
<comment type="caution">
    <text evidence="2">The sequence shown here is derived from an EMBL/GenBank/DDBJ whole genome shotgun (WGS) entry which is preliminary data.</text>
</comment>
<evidence type="ECO:0000313" key="2">
    <source>
        <dbReference type="EMBL" id="KCZ83994.1"/>
    </source>
</evidence>
<dbReference type="PATRIC" id="fig|1280951.3.peg.3502"/>
<evidence type="ECO:0000256" key="1">
    <source>
        <dbReference type="SAM" id="SignalP"/>
    </source>
</evidence>
<gene>
    <name evidence="2" type="ORF">HHI_17393</name>
</gene>
<protein>
    <submittedName>
        <fullName evidence="2">Putative lipoprotein</fullName>
    </submittedName>
</protein>